<dbReference type="Proteomes" id="UP000261540">
    <property type="component" value="Unplaced"/>
</dbReference>
<dbReference type="InterPro" id="IPR014768">
    <property type="entry name" value="GBD/FH3_dom"/>
</dbReference>
<reference evidence="3" key="1">
    <citation type="submission" date="2025-08" db="UniProtKB">
        <authorList>
            <consortium name="Ensembl"/>
        </authorList>
    </citation>
    <scope>IDENTIFICATION</scope>
</reference>
<protein>
    <submittedName>
        <fullName evidence="3">Diaphanous related formin 1</fullName>
    </submittedName>
</protein>
<dbReference type="PANTHER" id="PTHR45691:SF4">
    <property type="entry name" value="PROTEIN DIAPHANOUS HOMOLOG 1"/>
    <property type="match status" value="1"/>
</dbReference>
<dbReference type="InterPro" id="IPR016024">
    <property type="entry name" value="ARM-type_fold"/>
</dbReference>
<dbReference type="GO" id="GO:0030041">
    <property type="term" value="P:actin filament polymerization"/>
    <property type="evidence" value="ECO:0007669"/>
    <property type="project" value="TreeGrafter"/>
</dbReference>
<dbReference type="InterPro" id="IPR011989">
    <property type="entry name" value="ARM-like"/>
</dbReference>
<dbReference type="GO" id="GO:0031267">
    <property type="term" value="F:small GTPase binding"/>
    <property type="evidence" value="ECO:0007669"/>
    <property type="project" value="InterPro"/>
</dbReference>
<feature type="region of interest" description="Disordered" evidence="1">
    <location>
        <begin position="1"/>
        <end position="26"/>
    </location>
</feature>
<reference evidence="3" key="2">
    <citation type="submission" date="2025-09" db="UniProtKB">
        <authorList>
            <consortium name="Ensembl"/>
        </authorList>
    </citation>
    <scope>IDENTIFICATION</scope>
</reference>
<dbReference type="GO" id="GO:0003779">
    <property type="term" value="F:actin binding"/>
    <property type="evidence" value="ECO:0007669"/>
    <property type="project" value="InterPro"/>
</dbReference>
<dbReference type="AlphaFoldDB" id="A0A3B3T4Y7"/>
<dbReference type="InterPro" id="IPR051412">
    <property type="entry name" value="Formin_Homology_Diaphanous_sf"/>
</dbReference>
<evidence type="ECO:0000313" key="4">
    <source>
        <dbReference type="Proteomes" id="UP000261540"/>
    </source>
</evidence>
<dbReference type="InterPro" id="IPR044933">
    <property type="entry name" value="DIA_GBD_sf"/>
</dbReference>
<accession>A0A3B3T4Y7</accession>
<feature type="compositionally biased region" description="Basic and acidic residues" evidence="1">
    <location>
        <begin position="14"/>
        <end position="26"/>
    </location>
</feature>
<proteinExistence type="predicted"/>
<dbReference type="GeneTree" id="ENSGT00940000159910"/>
<feature type="domain" description="GBD/FH3" evidence="2">
    <location>
        <begin position="77"/>
        <end position="199"/>
    </location>
</feature>
<dbReference type="SUPFAM" id="SSF48371">
    <property type="entry name" value="ARM repeat"/>
    <property type="match status" value="1"/>
</dbReference>
<dbReference type="PANTHER" id="PTHR45691">
    <property type="entry name" value="PROTEIN DIAPHANOUS"/>
    <property type="match status" value="1"/>
</dbReference>
<keyword evidence="4" id="KW-1185">Reference proteome</keyword>
<evidence type="ECO:0000259" key="2">
    <source>
        <dbReference type="PROSITE" id="PS51232"/>
    </source>
</evidence>
<dbReference type="SMART" id="SM01140">
    <property type="entry name" value="Drf_GBD"/>
    <property type="match status" value="1"/>
</dbReference>
<organism evidence="3 4">
    <name type="scientific">Paramormyrops kingsleyae</name>
    <dbReference type="NCBI Taxonomy" id="1676925"/>
    <lineage>
        <taxon>Eukaryota</taxon>
        <taxon>Metazoa</taxon>
        <taxon>Chordata</taxon>
        <taxon>Craniata</taxon>
        <taxon>Vertebrata</taxon>
        <taxon>Euteleostomi</taxon>
        <taxon>Actinopterygii</taxon>
        <taxon>Neopterygii</taxon>
        <taxon>Teleostei</taxon>
        <taxon>Osteoglossocephala</taxon>
        <taxon>Osteoglossomorpha</taxon>
        <taxon>Osteoglossiformes</taxon>
        <taxon>Mormyridae</taxon>
        <taxon>Paramormyrops</taxon>
    </lineage>
</organism>
<dbReference type="PROSITE" id="PS51232">
    <property type="entry name" value="GBD_FH3"/>
    <property type="match status" value="1"/>
</dbReference>
<sequence length="199" mass="22953">MDSGNSASAPMAKSGKEKKSKKSIEEGDVKKKFTFKRLIPDELERFTSMRIKKEKEKPLPPGQRHSLATQYEVPTQMHDHPDEYVLELFEQMLVDMNLNEEKQQPLREKDIAIKREMVSQYLHTSKAGQSQKESSRSAVMYIQELKGDLRDSQLLSCLESLRVSLSNNPVSWVQTFGDEGLALLLNYLKRLQDEKDEYS</sequence>
<dbReference type="Pfam" id="PF06371">
    <property type="entry name" value="Drf_GBD"/>
    <property type="match status" value="1"/>
</dbReference>
<dbReference type="Ensembl" id="ENSPKIT00000018895.1">
    <property type="protein sequence ID" value="ENSPKIP00000037909.1"/>
    <property type="gene ID" value="ENSPKIG00000015916.1"/>
</dbReference>
<dbReference type="GO" id="GO:0005884">
    <property type="term" value="C:actin filament"/>
    <property type="evidence" value="ECO:0007669"/>
    <property type="project" value="TreeGrafter"/>
</dbReference>
<dbReference type="InterPro" id="IPR010473">
    <property type="entry name" value="GTPase-bd"/>
</dbReference>
<name>A0A3B3T4Y7_9TELE</name>
<dbReference type="Gene3D" id="1.25.10.10">
    <property type="entry name" value="Leucine-rich Repeat Variant"/>
    <property type="match status" value="1"/>
</dbReference>
<dbReference type="Gene3D" id="1.10.20.40">
    <property type="entry name" value="Formin, diaphanous GTPase-binding domain"/>
    <property type="match status" value="1"/>
</dbReference>
<evidence type="ECO:0000256" key="1">
    <source>
        <dbReference type="SAM" id="MobiDB-lite"/>
    </source>
</evidence>
<evidence type="ECO:0000313" key="3">
    <source>
        <dbReference type="Ensembl" id="ENSPKIP00000037909.1"/>
    </source>
</evidence>